<reference evidence="2" key="2">
    <citation type="submission" date="2021-10" db="EMBL/GenBank/DDBJ databases">
        <title>Phylogenomics reveals ancestral predisposition of the termite-cultivated fungus Termitomyces towards a domesticated lifestyle.</title>
        <authorList>
            <person name="Auxier B."/>
            <person name="Grum-Grzhimaylo A."/>
            <person name="Cardenas M.E."/>
            <person name="Lodge J.D."/>
            <person name="Laessoe T."/>
            <person name="Pedersen O."/>
            <person name="Smith M.E."/>
            <person name="Kuyper T.W."/>
            <person name="Franco-Molano E.A."/>
            <person name="Baroni T.J."/>
            <person name="Aanen D.K."/>
        </authorList>
    </citation>
    <scope>NUCLEOTIDE SEQUENCE</scope>
    <source>
        <strain evidence="2">D49</strain>
    </source>
</reference>
<evidence type="ECO:0000256" key="1">
    <source>
        <dbReference type="SAM" id="Phobius"/>
    </source>
</evidence>
<keyword evidence="3" id="KW-1185">Reference proteome</keyword>
<evidence type="ECO:0000313" key="3">
    <source>
        <dbReference type="Proteomes" id="UP000717328"/>
    </source>
</evidence>
<evidence type="ECO:0000313" key="2">
    <source>
        <dbReference type="EMBL" id="KAG5638729.1"/>
    </source>
</evidence>
<keyword evidence="1" id="KW-1133">Transmembrane helix</keyword>
<dbReference type="OrthoDB" id="3011762at2759"/>
<dbReference type="AlphaFoldDB" id="A0A9P7K739"/>
<sequence>MDRTALTAAFRAKLHASGKEPMYYGLLLCNLLMLIAFPFCANAFWKQWFSSPLSFLSVPNPGAPISTSGEICITMRGVMWLSELKNLQSRPALVYHHLGSIVVLLSAVHLDITGLIYLPLATLVSEVLSTFAWVIALHNEMDLRFPGNQRWALLKKNLQVANIWIYAPSRFSCILVTGYLTYRLVEARKDIWSRSARYAVLTWVFTIMIIWGAWIVSYLKDKSRKLKKAGEQCGSVKMVGVAGGTERLLKS</sequence>
<feature type="transmembrane region" description="Helical" evidence="1">
    <location>
        <begin position="116"/>
        <end position="137"/>
    </location>
</feature>
<gene>
    <name evidence="2" type="ORF">H0H81_010539</name>
</gene>
<feature type="transmembrane region" description="Helical" evidence="1">
    <location>
        <begin position="158"/>
        <end position="180"/>
    </location>
</feature>
<proteinExistence type="predicted"/>
<feature type="transmembrane region" description="Helical" evidence="1">
    <location>
        <begin position="21"/>
        <end position="45"/>
    </location>
</feature>
<comment type="caution">
    <text evidence="2">The sequence shown here is derived from an EMBL/GenBank/DDBJ whole genome shotgun (WGS) entry which is preliminary data.</text>
</comment>
<accession>A0A9P7K739</accession>
<evidence type="ECO:0008006" key="4">
    <source>
        <dbReference type="Google" id="ProtNLM"/>
    </source>
</evidence>
<name>A0A9P7K739_9AGAR</name>
<feature type="transmembrane region" description="Helical" evidence="1">
    <location>
        <begin position="200"/>
        <end position="219"/>
    </location>
</feature>
<organism evidence="2 3">
    <name type="scientific">Sphagnurus paluster</name>
    <dbReference type="NCBI Taxonomy" id="117069"/>
    <lineage>
        <taxon>Eukaryota</taxon>
        <taxon>Fungi</taxon>
        <taxon>Dikarya</taxon>
        <taxon>Basidiomycota</taxon>
        <taxon>Agaricomycotina</taxon>
        <taxon>Agaricomycetes</taxon>
        <taxon>Agaricomycetidae</taxon>
        <taxon>Agaricales</taxon>
        <taxon>Tricholomatineae</taxon>
        <taxon>Lyophyllaceae</taxon>
        <taxon>Sphagnurus</taxon>
    </lineage>
</organism>
<protein>
    <recommendedName>
        <fullName evidence="4">TLC domain-containing protein</fullName>
    </recommendedName>
</protein>
<dbReference type="Proteomes" id="UP000717328">
    <property type="component" value="Unassembled WGS sequence"/>
</dbReference>
<reference evidence="2" key="1">
    <citation type="submission" date="2021-02" db="EMBL/GenBank/DDBJ databases">
        <authorList>
            <person name="Nieuwenhuis M."/>
            <person name="Van De Peppel L.J.J."/>
        </authorList>
    </citation>
    <scope>NUCLEOTIDE SEQUENCE</scope>
    <source>
        <strain evidence="2">D49</strain>
    </source>
</reference>
<keyword evidence="1" id="KW-0472">Membrane</keyword>
<keyword evidence="1" id="KW-0812">Transmembrane</keyword>
<dbReference type="EMBL" id="JABCKI010005747">
    <property type="protein sequence ID" value="KAG5638729.1"/>
    <property type="molecule type" value="Genomic_DNA"/>
</dbReference>